<evidence type="ECO:0000313" key="7">
    <source>
        <dbReference type="Proteomes" id="UP001056384"/>
    </source>
</evidence>
<dbReference type="PROSITE" id="PS50102">
    <property type="entry name" value="RRM"/>
    <property type="match status" value="1"/>
</dbReference>
<evidence type="ECO:0000256" key="4">
    <source>
        <dbReference type="SAM" id="MobiDB-lite"/>
    </source>
</evidence>
<feature type="compositionally biased region" description="Polar residues" evidence="4">
    <location>
        <begin position="307"/>
        <end position="327"/>
    </location>
</feature>
<protein>
    <submittedName>
        <fullName evidence="6">RNA recognition motif domain, nucleotide-binding alpha-beta plait domain superfamily</fullName>
    </submittedName>
</protein>
<feature type="region of interest" description="Disordered" evidence="4">
    <location>
        <begin position="186"/>
        <end position="274"/>
    </location>
</feature>
<dbReference type="Proteomes" id="UP001056384">
    <property type="component" value="Chromosome 4"/>
</dbReference>
<proteinExistence type="predicted"/>
<name>A0A9Q9EKF5_9PEZI</name>
<feature type="compositionally biased region" description="Polar residues" evidence="4">
    <location>
        <begin position="1"/>
        <end position="19"/>
    </location>
</feature>
<dbReference type="SUPFAM" id="SSF54928">
    <property type="entry name" value="RNA-binding domain, RBD"/>
    <property type="match status" value="1"/>
</dbReference>
<dbReference type="SMART" id="SM00360">
    <property type="entry name" value="RRM"/>
    <property type="match status" value="1"/>
</dbReference>
<evidence type="ECO:0000313" key="6">
    <source>
        <dbReference type="EMBL" id="USW52338.1"/>
    </source>
</evidence>
<dbReference type="InterPro" id="IPR035979">
    <property type="entry name" value="RBD_domain_sf"/>
</dbReference>
<dbReference type="EMBL" id="CP099421">
    <property type="protein sequence ID" value="USW52338.1"/>
    <property type="molecule type" value="Genomic_DNA"/>
</dbReference>
<accession>A0A9Q9EKF5</accession>
<organism evidence="6 7">
    <name type="scientific">Septoria linicola</name>
    <dbReference type="NCBI Taxonomy" id="215465"/>
    <lineage>
        <taxon>Eukaryota</taxon>
        <taxon>Fungi</taxon>
        <taxon>Dikarya</taxon>
        <taxon>Ascomycota</taxon>
        <taxon>Pezizomycotina</taxon>
        <taxon>Dothideomycetes</taxon>
        <taxon>Dothideomycetidae</taxon>
        <taxon>Mycosphaerellales</taxon>
        <taxon>Mycosphaerellaceae</taxon>
        <taxon>Septoria</taxon>
    </lineage>
</organism>
<keyword evidence="1" id="KW-0597">Phosphoprotein</keyword>
<reference evidence="6" key="1">
    <citation type="submission" date="2022-06" db="EMBL/GenBank/DDBJ databases">
        <title>Complete genome sequences of two strains of the flax pathogen Septoria linicola.</title>
        <authorList>
            <person name="Lapalu N."/>
            <person name="Simon A."/>
            <person name="Demenou B."/>
            <person name="Paumier D."/>
            <person name="Guillot M.-P."/>
            <person name="Gout L."/>
            <person name="Valade R."/>
        </authorList>
    </citation>
    <scope>NUCLEOTIDE SEQUENCE</scope>
    <source>
        <strain evidence="6">SE15195</strain>
    </source>
</reference>
<dbReference type="InterPro" id="IPR000504">
    <property type="entry name" value="RRM_dom"/>
</dbReference>
<feature type="domain" description="RRM" evidence="5">
    <location>
        <begin position="379"/>
        <end position="456"/>
    </location>
</feature>
<feature type="compositionally biased region" description="Polar residues" evidence="4">
    <location>
        <begin position="337"/>
        <end position="359"/>
    </location>
</feature>
<dbReference type="InterPro" id="IPR012677">
    <property type="entry name" value="Nucleotide-bd_a/b_plait_sf"/>
</dbReference>
<keyword evidence="7" id="KW-1185">Reference proteome</keyword>
<dbReference type="OrthoDB" id="431169at2759"/>
<dbReference type="Gene3D" id="3.30.70.330">
    <property type="match status" value="1"/>
</dbReference>
<dbReference type="PANTHER" id="PTHR10501">
    <property type="entry name" value="U1 SMALL NUCLEAR RIBONUCLEOPROTEIN A/U2 SMALL NUCLEAR RIBONUCLEOPROTEIN B"/>
    <property type="match status" value="1"/>
</dbReference>
<dbReference type="Pfam" id="PF00076">
    <property type="entry name" value="RRM_1"/>
    <property type="match status" value="1"/>
</dbReference>
<keyword evidence="2 3" id="KW-0694">RNA-binding</keyword>
<gene>
    <name evidence="6" type="ORF">Slin15195_G056570</name>
</gene>
<feature type="compositionally biased region" description="Low complexity" evidence="4">
    <location>
        <begin position="189"/>
        <end position="211"/>
    </location>
</feature>
<dbReference type="CDD" id="cd00590">
    <property type="entry name" value="RRM_SF"/>
    <property type="match status" value="1"/>
</dbReference>
<evidence type="ECO:0000256" key="3">
    <source>
        <dbReference type="PROSITE-ProRule" id="PRU00176"/>
    </source>
</evidence>
<dbReference type="GO" id="GO:0003723">
    <property type="term" value="F:RNA binding"/>
    <property type="evidence" value="ECO:0007669"/>
    <property type="project" value="UniProtKB-UniRule"/>
</dbReference>
<dbReference type="AlphaFoldDB" id="A0A9Q9EKF5"/>
<dbReference type="CDD" id="cd12245">
    <property type="entry name" value="RRM_scw1_like"/>
    <property type="match status" value="1"/>
</dbReference>
<evidence type="ECO:0000256" key="2">
    <source>
        <dbReference type="ARBA" id="ARBA00022884"/>
    </source>
</evidence>
<sequence length="573" mass="60236">MGDSHPNSRLTNSHSSTMYQRGPFSGNRTSPPTPAFRSDIFSQASGAGSGHIYGTSPTAERHPTDRNGTMPALSASVSDPNNFAWDGRAAPAVMIRRLPRNIGIEAVKSMLIFAGDLIDTELVTSPYTDDRASGFATAVARFQTAESAFEAQHKLHGRLNTTKDASMIVEALSAGSLSGAFERRNTIDGTASRTQTSSASSGRSRFGSTFQTTERVSPPLPASASAANGDFPTPENSAHFQNLFSPQSPLANGVEGSHRISGKSMINDDTADDETGELLKDPIAYAKSGQQMRRATNPAIPVTRFGSLSLSSTNGHSNGLASPTNGYAPQRGHGSISAASGQAGLSNGTTNGVNGSYGQQFVRPQYPAVNPADQNPPCNTLYVGNLPLDTSEDELKSLFSKVRGYKRLCFRTKANGPMCFVEFEDVSFATKALNEYYGHPLHNSVKGGIRLSFSKNPLGVRSAQPNGMGPTAAMSPQAMTPSFAAMANGGSFSGVSGPPPGLGSPPGLGASNGFRGSQNGVDGMFSNPFGTSNPEFVNQLGPRHFSGGVPQPLGAGTFGREAYDNYNDYHLSR</sequence>
<feature type="region of interest" description="Disordered" evidence="4">
    <location>
        <begin position="307"/>
        <end position="359"/>
    </location>
</feature>
<dbReference type="FunFam" id="3.30.70.330:FF:000089">
    <property type="entry name" value="RNA binding protein"/>
    <property type="match status" value="1"/>
</dbReference>
<evidence type="ECO:0000256" key="1">
    <source>
        <dbReference type="ARBA" id="ARBA00022553"/>
    </source>
</evidence>
<feature type="region of interest" description="Disordered" evidence="4">
    <location>
        <begin position="1"/>
        <end position="76"/>
    </location>
</feature>
<feature type="compositionally biased region" description="Polar residues" evidence="4">
    <location>
        <begin position="234"/>
        <end position="250"/>
    </location>
</feature>
<evidence type="ECO:0000259" key="5">
    <source>
        <dbReference type="PROSITE" id="PS50102"/>
    </source>
</evidence>